<dbReference type="InterPro" id="IPR056167">
    <property type="entry name" value="A-sol_ELP1"/>
</dbReference>
<dbReference type="InterPro" id="IPR056169">
    <property type="entry name" value="HB_ELP1"/>
</dbReference>
<feature type="domain" description="ELP1 three-helical bundle" evidence="12">
    <location>
        <begin position="1314"/>
        <end position="1503"/>
    </location>
</feature>
<evidence type="ECO:0000256" key="1">
    <source>
        <dbReference type="ARBA" id="ARBA00004496"/>
    </source>
</evidence>
<gene>
    <name evidence="13" type="ORF">HXX76_000015</name>
</gene>
<dbReference type="InterPro" id="IPR015943">
    <property type="entry name" value="WD40/YVTN_repeat-like_dom_sf"/>
</dbReference>
<evidence type="ECO:0000259" key="8">
    <source>
        <dbReference type="Pfam" id="PF04762"/>
    </source>
</evidence>
<dbReference type="UniPathway" id="UPA00988"/>
<dbReference type="GO" id="GO:0005829">
    <property type="term" value="C:cytosol"/>
    <property type="evidence" value="ECO:0007669"/>
    <property type="project" value="TreeGrafter"/>
</dbReference>
<dbReference type="Pfam" id="PF23925">
    <property type="entry name" value="A-sol_ELP1"/>
    <property type="match status" value="1"/>
</dbReference>
<feature type="region of interest" description="Disordered" evidence="7">
    <location>
        <begin position="351"/>
        <end position="375"/>
    </location>
</feature>
<dbReference type="PANTHER" id="PTHR12747:SF0">
    <property type="entry name" value="ELONGATOR COMPLEX PROTEIN 1"/>
    <property type="match status" value="1"/>
</dbReference>
<dbReference type="Gene3D" id="2.130.10.10">
    <property type="entry name" value="YVTN repeat-like/Quinoprotein amine dehydrogenase"/>
    <property type="match status" value="1"/>
</dbReference>
<evidence type="ECO:0000259" key="11">
    <source>
        <dbReference type="Pfam" id="PF23925"/>
    </source>
</evidence>
<dbReference type="Pfam" id="PF04762">
    <property type="entry name" value="Beta-prop_ELP1_1st"/>
    <property type="match status" value="2"/>
</dbReference>
<dbReference type="GO" id="GO:0000049">
    <property type="term" value="F:tRNA binding"/>
    <property type="evidence" value="ECO:0007669"/>
    <property type="project" value="TreeGrafter"/>
</dbReference>
<evidence type="ECO:0000256" key="4">
    <source>
        <dbReference type="ARBA" id="ARBA00022490"/>
    </source>
</evidence>
<dbReference type="InterPro" id="IPR056166">
    <property type="entry name" value="TPR_ELP1"/>
</dbReference>
<evidence type="ECO:0000313" key="13">
    <source>
        <dbReference type="EMBL" id="KAG2445393.1"/>
    </source>
</evidence>
<comment type="similarity">
    <text evidence="3">Belongs to the ELP1/IKA1 family.</text>
</comment>
<keyword evidence="4" id="KW-0963">Cytoplasm</keyword>
<reference evidence="13" key="1">
    <citation type="journal article" date="2020" name="bioRxiv">
        <title>Comparative genomics of Chlamydomonas.</title>
        <authorList>
            <person name="Craig R.J."/>
            <person name="Hasan A.R."/>
            <person name="Ness R.W."/>
            <person name="Keightley P.D."/>
        </authorList>
    </citation>
    <scope>NUCLEOTIDE SEQUENCE</scope>
    <source>
        <strain evidence="13">SAG 7.73</strain>
    </source>
</reference>
<evidence type="ECO:0000256" key="6">
    <source>
        <dbReference type="ARBA" id="ARBA00029535"/>
    </source>
</evidence>
<organism evidence="13 14">
    <name type="scientific">Chlamydomonas incerta</name>
    <dbReference type="NCBI Taxonomy" id="51695"/>
    <lineage>
        <taxon>Eukaryota</taxon>
        <taxon>Viridiplantae</taxon>
        <taxon>Chlorophyta</taxon>
        <taxon>core chlorophytes</taxon>
        <taxon>Chlorophyceae</taxon>
        <taxon>CS clade</taxon>
        <taxon>Chlamydomonadales</taxon>
        <taxon>Chlamydomonadaceae</taxon>
        <taxon>Chlamydomonas</taxon>
    </lineage>
</organism>
<dbReference type="GO" id="GO:0033588">
    <property type="term" value="C:elongator holoenzyme complex"/>
    <property type="evidence" value="ECO:0007669"/>
    <property type="project" value="InterPro"/>
</dbReference>
<feature type="compositionally biased region" description="Low complexity" evidence="7">
    <location>
        <begin position="359"/>
        <end position="375"/>
    </location>
</feature>
<feature type="domain" description="ELP1 TPR" evidence="10">
    <location>
        <begin position="1143"/>
        <end position="1305"/>
    </location>
</feature>
<protein>
    <recommendedName>
        <fullName evidence="6">Elongator complex protein 1</fullName>
    </recommendedName>
</protein>
<comment type="caution">
    <text evidence="13">The sequence shown here is derived from an EMBL/GenBank/DDBJ whole genome shotgun (WGS) entry which is preliminary data.</text>
</comment>
<name>A0A835WDK1_CHLIN</name>
<proteinExistence type="inferred from homology"/>
<evidence type="ECO:0000256" key="2">
    <source>
        <dbReference type="ARBA" id="ARBA00005043"/>
    </source>
</evidence>
<feature type="domain" description="ELP1 first N-terminal beta-propeller" evidence="8">
    <location>
        <begin position="84"/>
        <end position="166"/>
    </location>
</feature>
<evidence type="ECO:0000313" key="14">
    <source>
        <dbReference type="Proteomes" id="UP000650467"/>
    </source>
</evidence>
<keyword evidence="5" id="KW-0819">tRNA processing</keyword>
<dbReference type="Proteomes" id="UP000650467">
    <property type="component" value="Unassembled WGS sequence"/>
</dbReference>
<dbReference type="OrthoDB" id="40048at2759"/>
<evidence type="ECO:0000256" key="7">
    <source>
        <dbReference type="SAM" id="MobiDB-lite"/>
    </source>
</evidence>
<dbReference type="EMBL" id="JAEHOC010000001">
    <property type="protein sequence ID" value="KAG2445393.1"/>
    <property type="molecule type" value="Genomic_DNA"/>
</dbReference>
<evidence type="ECO:0000256" key="5">
    <source>
        <dbReference type="ARBA" id="ARBA00022694"/>
    </source>
</evidence>
<evidence type="ECO:0000259" key="9">
    <source>
        <dbReference type="Pfam" id="PF23797"/>
    </source>
</evidence>
<dbReference type="GO" id="GO:0002926">
    <property type="term" value="P:tRNA wobble base 5-methoxycarbonylmethyl-2-thiouridinylation"/>
    <property type="evidence" value="ECO:0007669"/>
    <property type="project" value="TreeGrafter"/>
</dbReference>
<dbReference type="InterPro" id="IPR056164">
    <property type="entry name" value="Beta-prop_ELP1_1st"/>
</dbReference>
<evidence type="ECO:0000256" key="3">
    <source>
        <dbReference type="ARBA" id="ARBA00006086"/>
    </source>
</evidence>
<feature type="domain" description="ELP1 N-terminal second beta-propeller" evidence="9">
    <location>
        <begin position="455"/>
        <end position="542"/>
    </location>
</feature>
<feature type="domain" description="ELP1 first N-terminal beta-propeller" evidence="8">
    <location>
        <begin position="198"/>
        <end position="406"/>
    </location>
</feature>
<sequence>MKNLIIERDVCSLLDQTDDGAVASFCMNAAESTMYTISQTGVVACYSVGESLKFAWRVDVGPELLAAEDHDSGDAAVVTVTTGGCCWLASFSHVLELDALCIATRGGTLALLHVAEGEQPHLEQVGQVDDGLAAVEWSPDGELLVALSGAGGLLVMNQAWELMLEAPALGPPAPAAAAAAAAAAAGSSSAPGLRYAEGAISWRGDGKFFAVVCRDAAAAVTAVTEAAAAPPPAPYRVRIWDRTTLEPHSAGEPFDCLLPLPAWQPNGRHLYVAAAGATAAAVSAGAPAPASAAVAWGGSGSSGSSSSASGAGPAVLMYERNGLRHGGFALPGSAPVAGLAWSCDSELLAVVNAPPPPQQQQQQPDGDSGDACASGDDAGADAWVVQLWHRSNWHWYLKHERRYAPALGGAGWRPPLLRWDEQRGGVLHVVSPAGAYEQVALAWDMAVSDRGTAAVVDGRRLLLSPLRQGLVPPPMCAAAVGLPEAAVDLAIAALPAAVPPRTTTAGGAATAGADEVVAVLTSGGRLAVARAVEEDLWQETLEDQEALLAELEGAAPAAISAAAATAVTAGKLLQPAVPQLDVPLAGGRRTRALTWLTAPAAAAGSSNGASSGSGSSSASSLLVLAAPYPEPGLEEGEGDVLVQVDVEWLSCGAADPVDPQPRPQLLLTERPPVYAGGRVLRIAPHVAGGVAVELAGGAVLRYVAAPPDQGAASGSGRGRVLSCGTAAALPAPCAVVRPLPPTSPFGQDAAPLLGLTRGGRLCWGAAVVAPADVTSFALRAYGPGGPALLYTTRKNLLYTVLLTQLPGHTHRDLTADPASHYLNRHEGDVQAAMHAAMRPDAATAASRDVAVRAVEQGAVLVACPAGQAVEAAAGAAAGGGDWRLADAPVVLQMPRGNLEGISPRALVLAALAAALTRRDFAEAWRLAALQRVDLNLLVDWGAGGWRAFAAPAAAAEFVAAVPRPADLCDLLFALRPGSVLEEGGAYAGALEWLGVRRPGAAAAAGAGAAGAGAAGGGRGGGGGGRRQGDGGVVVTTFARSDPPQLEAAMRAIRDAKEAELAGGGANGAAATAAAATAAGHSAADKALKHLLLYTDADELYRTALGMYDLPLAYMAVVAAPHKDPGEALAELQRFGGISPQPLQRYSIDMHLRRHASALAHLVAAGRQHFAQALQLASERGLLRQLLQLYDADPELRPAVLEAYGEQLQAAKRYDDAAVTYLAAGAGPRALAAYRAGGRWRQVFTVAAQLGMPAEEVQALAADVAEELAGGGQAADAAAVLLHYLADVDNAVRTYAGAREWREAVRVAHAHSRPDLVETVVAPAAAEGASSLLAEAGEAVDKIRKYVQRLADVRARRLAMAAALAAADEEADAAGVDFDAQSDAMSIVSGLSVYTDATHTAPPGSGAASASGTGSSRAPSTLGGRRAQGGGKKKKAGASRIRQGSPMEEASLCAHLHSLAPRPSALTGAAGGGGGGGGEAGQLLELLVLLGHADDARALQRAVAAWQAAYQSARADMAAHPVPVEGPPHAREELERLLTPAPDTSDVAWKWEVLRDWGPA</sequence>
<dbReference type="SUPFAM" id="SSF82171">
    <property type="entry name" value="DPP6 N-terminal domain-like"/>
    <property type="match status" value="1"/>
</dbReference>
<dbReference type="InterPro" id="IPR006849">
    <property type="entry name" value="Elp1"/>
</dbReference>
<accession>A0A835WDK1</accession>
<dbReference type="Pfam" id="PF23936">
    <property type="entry name" value="HB_ELP1"/>
    <property type="match status" value="1"/>
</dbReference>
<dbReference type="Pfam" id="PF23797">
    <property type="entry name" value="Beta-prop_ELP1_2nd"/>
    <property type="match status" value="1"/>
</dbReference>
<feature type="compositionally biased region" description="Low complexity" evidence="7">
    <location>
        <begin position="1400"/>
        <end position="1424"/>
    </location>
</feature>
<feature type="domain" description="ELP1 alpha-solenoid" evidence="11">
    <location>
        <begin position="1033"/>
        <end position="1129"/>
    </location>
</feature>
<dbReference type="PANTHER" id="PTHR12747">
    <property type="entry name" value="ELONGATOR COMPLEX PROTEIN 1"/>
    <property type="match status" value="1"/>
</dbReference>
<dbReference type="Pfam" id="PF23878">
    <property type="entry name" value="TPR_ELP1"/>
    <property type="match status" value="1"/>
</dbReference>
<comment type="pathway">
    <text evidence="2">tRNA modification; 5-methoxycarbonylmethyl-2-thiouridine-tRNA biosynthesis.</text>
</comment>
<comment type="subcellular location">
    <subcellularLocation>
        <location evidence="1">Cytoplasm</location>
    </subcellularLocation>
</comment>
<evidence type="ECO:0000259" key="12">
    <source>
        <dbReference type="Pfam" id="PF23936"/>
    </source>
</evidence>
<evidence type="ECO:0000259" key="10">
    <source>
        <dbReference type="Pfam" id="PF23878"/>
    </source>
</evidence>
<keyword evidence="14" id="KW-1185">Reference proteome</keyword>
<dbReference type="InterPro" id="IPR056165">
    <property type="entry name" value="Beta-prop_ELP1_2nd"/>
</dbReference>
<feature type="region of interest" description="Disordered" evidence="7">
    <location>
        <begin position="1400"/>
        <end position="1445"/>
    </location>
</feature>